<keyword evidence="3" id="KW-0067">ATP-binding</keyword>
<sequence length="452" mass="52289">MINEYEIRDIDLSIARKINKKICEKYQVIPMKEQGDSIIVLSCNTKDDAKDYLRFIYNTNIIIKKITKNNYEYLKELIFEVDNKNLEEYLIYHAIDRKASDIHIEPKEKEVDVRYRINGTLVLVYKISISEYLSLSSKIKLKANMDISEKRKPQDGKMTINYNGSAYDLRLSSIPIVYGEKLVIRLLYCEKFDYKLEDLCFSQDKIELIRRIMALNNGLVIINGPTGSGKSTTLYTILKEINKEGINITTLEDPVEVLIPNINQMSLSKKLNIDFSNGLKNILRQDPDVIMIGEVRDEETAKIAVRSSITGHKVYTTIHCKSPRDVYLRLEDMGVKSYLIRDSVVGIISQRLVKTLCEECKQEDNENFYKGNKVYKKIGCKSCDYSGYAGRKLVSSVYFLNKKYDMEKLYSDQSYLSNSSMKKDLQNLLKKGEIPYDDYLRFIEGEGLSENI</sequence>
<protein>
    <submittedName>
        <fullName evidence="5">Type IV pilus assembly protein PilB</fullName>
    </submittedName>
</protein>
<dbReference type="AlphaFoldDB" id="A0A1I1NFZ0"/>
<proteinExistence type="inferred from homology"/>
<dbReference type="GO" id="GO:0005524">
    <property type="term" value="F:ATP binding"/>
    <property type="evidence" value="ECO:0007669"/>
    <property type="project" value="UniProtKB-KW"/>
</dbReference>
<evidence type="ECO:0000259" key="4">
    <source>
        <dbReference type="PROSITE" id="PS00662"/>
    </source>
</evidence>
<organism evidence="5 6">
    <name type="scientific">Clostridium uliginosum</name>
    <dbReference type="NCBI Taxonomy" id="119641"/>
    <lineage>
        <taxon>Bacteria</taxon>
        <taxon>Bacillati</taxon>
        <taxon>Bacillota</taxon>
        <taxon>Clostridia</taxon>
        <taxon>Eubacteriales</taxon>
        <taxon>Clostridiaceae</taxon>
        <taxon>Clostridium</taxon>
    </lineage>
</organism>
<dbReference type="SUPFAM" id="SSF52540">
    <property type="entry name" value="P-loop containing nucleoside triphosphate hydrolases"/>
    <property type="match status" value="1"/>
</dbReference>
<dbReference type="PROSITE" id="PS00662">
    <property type="entry name" value="T2SP_E"/>
    <property type="match status" value="1"/>
</dbReference>
<dbReference type="STRING" id="119641.SAMN05421842_11528"/>
<evidence type="ECO:0000256" key="3">
    <source>
        <dbReference type="ARBA" id="ARBA00022840"/>
    </source>
</evidence>
<dbReference type="PANTHER" id="PTHR30258">
    <property type="entry name" value="TYPE II SECRETION SYSTEM PROTEIN GSPE-RELATED"/>
    <property type="match status" value="1"/>
</dbReference>
<dbReference type="GO" id="GO:0016887">
    <property type="term" value="F:ATP hydrolysis activity"/>
    <property type="evidence" value="ECO:0007669"/>
    <property type="project" value="TreeGrafter"/>
</dbReference>
<evidence type="ECO:0000256" key="2">
    <source>
        <dbReference type="ARBA" id="ARBA00022741"/>
    </source>
</evidence>
<dbReference type="PANTHER" id="PTHR30258:SF1">
    <property type="entry name" value="PROTEIN TRANSPORT PROTEIN HOFB HOMOLOG"/>
    <property type="match status" value="1"/>
</dbReference>
<name>A0A1I1NFZ0_9CLOT</name>
<dbReference type="RefSeq" id="WP_090091604.1">
    <property type="nucleotide sequence ID" value="NZ_FOMG01000015.1"/>
</dbReference>
<dbReference type="EMBL" id="FOMG01000015">
    <property type="protein sequence ID" value="SFC96316.1"/>
    <property type="molecule type" value="Genomic_DNA"/>
</dbReference>
<dbReference type="Proteomes" id="UP000199263">
    <property type="component" value="Unassembled WGS sequence"/>
</dbReference>
<reference evidence="5 6" key="1">
    <citation type="submission" date="2016-10" db="EMBL/GenBank/DDBJ databases">
        <authorList>
            <person name="de Groot N.N."/>
        </authorList>
    </citation>
    <scope>NUCLEOTIDE SEQUENCE [LARGE SCALE GENOMIC DNA]</scope>
    <source>
        <strain evidence="5 6">DSM 12992</strain>
    </source>
</reference>
<accession>A0A1I1NFZ0</accession>
<gene>
    <name evidence="5" type="ORF">SAMN05421842_11528</name>
</gene>
<dbReference type="InterPro" id="IPR001482">
    <property type="entry name" value="T2SS/T4SS_dom"/>
</dbReference>
<comment type="similarity">
    <text evidence="1">Belongs to the GSP E family.</text>
</comment>
<dbReference type="Gene3D" id="3.30.450.90">
    <property type="match status" value="1"/>
</dbReference>
<evidence type="ECO:0000313" key="6">
    <source>
        <dbReference type="Proteomes" id="UP000199263"/>
    </source>
</evidence>
<evidence type="ECO:0000313" key="5">
    <source>
        <dbReference type="EMBL" id="SFC96316.1"/>
    </source>
</evidence>
<dbReference type="Pfam" id="PF00437">
    <property type="entry name" value="T2SSE"/>
    <property type="match status" value="1"/>
</dbReference>
<feature type="domain" description="Bacterial type II secretion system protein E" evidence="4">
    <location>
        <begin position="283"/>
        <end position="297"/>
    </location>
</feature>
<dbReference type="OrthoDB" id="9808272at2"/>
<evidence type="ECO:0000256" key="1">
    <source>
        <dbReference type="ARBA" id="ARBA00006611"/>
    </source>
</evidence>
<keyword evidence="2" id="KW-0547">Nucleotide-binding</keyword>
<dbReference type="CDD" id="cd01129">
    <property type="entry name" value="PulE-GspE-like"/>
    <property type="match status" value="1"/>
</dbReference>
<dbReference type="Gene3D" id="3.40.50.300">
    <property type="entry name" value="P-loop containing nucleotide triphosphate hydrolases"/>
    <property type="match status" value="1"/>
</dbReference>
<dbReference type="InterPro" id="IPR027417">
    <property type="entry name" value="P-loop_NTPase"/>
</dbReference>
<dbReference type="GO" id="GO:0005886">
    <property type="term" value="C:plasma membrane"/>
    <property type="evidence" value="ECO:0007669"/>
    <property type="project" value="TreeGrafter"/>
</dbReference>
<keyword evidence="6" id="KW-1185">Reference proteome</keyword>